<evidence type="ECO:0000256" key="1">
    <source>
        <dbReference type="ARBA" id="ARBA00004123"/>
    </source>
</evidence>
<sequence>MVRTATKVHRYNAIRKQLEHDLRRAVLYEVEKIVDKVVVNGKIYYEVKWLGYDTSENTWQRPKSLKLCKSAIRDFERSLRKSTTKASRRQNRN</sequence>
<evidence type="ECO:0000313" key="5">
    <source>
        <dbReference type="Proteomes" id="UP000708208"/>
    </source>
</evidence>
<dbReference type="SMART" id="SM00298">
    <property type="entry name" value="CHROMO"/>
    <property type="match status" value="1"/>
</dbReference>
<dbReference type="PANTHER" id="PTHR22812">
    <property type="entry name" value="CHROMOBOX PROTEIN"/>
    <property type="match status" value="1"/>
</dbReference>
<dbReference type="OrthoDB" id="5376140at2759"/>
<dbReference type="PROSITE" id="PS50013">
    <property type="entry name" value="CHROMO_2"/>
    <property type="match status" value="1"/>
</dbReference>
<dbReference type="InterPro" id="IPR023780">
    <property type="entry name" value="Chromo_domain"/>
</dbReference>
<dbReference type="AlphaFoldDB" id="A0A8J2L6P4"/>
<accession>A0A8J2L6P4</accession>
<evidence type="ECO:0000259" key="3">
    <source>
        <dbReference type="PROSITE" id="PS50013"/>
    </source>
</evidence>
<name>A0A8J2L6P4_9HEXA</name>
<comment type="subcellular location">
    <subcellularLocation>
        <location evidence="1">Nucleus</location>
    </subcellularLocation>
</comment>
<dbReference type="Proteomes" id="UP000708208">
    <property type="component" value="Unassembled WGS sequence"/>
</dbReference>
<reference evidence="4" key="1">
    <citation type="submission" date="2021-06" db="EMBL/GenBank/DDBJ databases">
        <authorList>
            <person name="Hodson N. C."/>
            <person name="Mongue J. A."/>
            <person name="Jaron S. K."/>
        </authorList>
    </citation>
    <scope>NUCLEOTIDE SEQUENCE</scope>
</reference>
<dbReference type="GO" id="GO:0005634">
    <property type="term" value="C:nucleus"/>
    <property type="evidence" value="ECO:0007669"/>
    <property type="project" value="UniProtKB-SubCell"/>
</dbReference>
<protein>
    <recommendedName>
        <fullName evidence="3">Chromo domain-containing protein</fullName>
    </recommendedName>
</protein>
<dbReference type="InterPro" id="IPR051219">
    <property type="entry name" value="Heterochromatin_chromo-domain"/>
</dbReference>
<dbReference type="InterPro" id="IPR000953">
    <property type="entry name" value="Chromo/chromo_shadow_dom"/>
</dbReference>
<gene>
    <name evidence="4" type="ORF">AFUS01_LOCUS37126</name>
</gene>
<keyword evidence="5" id="KW-1185">Reference proteome</keyword>
<evidence type="ECO:0000313" key="4">
    <source>
        <dbReference type="EMBL" id="CAG7827123.1"/>
    </source>
</evidence>
<feature type="domain" description="Chromo" evidence="3">
    <location>
        <begin position="28"/>
        <end position="87"/>
    </location>
</feature>
<evidence type="ECO:0000256" key="2">
    <source>
        <dbReference type="ARBA" id="ARBA00023242"/>
    </source>
</evidence>
<organism evidence="4 5">
    <name type="scientific">Allacma fusca</name>
    <dbReference type="NCBI Taxonomy" id="39272"/>
    <lineage>
        <taxon>Eukaryota</taxon>
        <taxon>Metazoa</taxon>
        <taxon>Ecdysozoa</taxon>
        <taxon>Arthropoda</taxon>
        <taxon>Hexapoda</taxon>
        <taxon>Collembola</taxon>
        <taxon>Symphypleona</taxon>
        <taxon>Sminthuridae</taxon>
        <taxon>Allacma</taxon>
    </lineage>
</organism>
<comment type="caution">
    <text evidence="4">The sequence shown here is derived from an EMBL/GenBank/DDBJ whole genome shotgun (WGS) entry which is preliminary data.</text>
</comment>
<dbReference type="Pfam" id="PF00385">
    <property type="entry name" value="Chromo"/>
    <property type="match status" value="1"/>
</dbReference>
<keyword evidence="2" id="KW-0539">Nucleus</keyword>
<dbReference type="CDD" id="cd00024">
    <property type="entry name" value="CD_CSD"/>
    <property type="match status" value="1"/>
</dbReference>
<dbReference type="EMBL" id="CAJVCH010542354">
    <property type="protein sequence ID" value="CAG7827123.1"/>
    <property type="molecule type" value="Genomic_DNA"/>
</dbReference>
<proteinExistence type="predicted"/>